<sequence>MTFQGRVKCIYIDPPYNTENKDFIYNDKLIDNEDSYRHSKWLEHLYQRLRIAAELLRDDGVLLVSINDENCAKLDLLLEQILPDCRLGSFVWRTKDTGNDRGGNLSQVHEHILVYAREKFAFRGNPLNTSNYRNSDDDERGAWRSQPITKAHSLNERPNTYYPIQNPATGLWYPCDPDRVWAYASETIIKQAQKLRSGTIEQLIAADEIYFPECDEKDVFFYPTLAALNAAIDAGNVPVLPQKKTPLLRHDLPDLEFWVGKRIASGRPSRKHFLERKENLLSPLSSWIAGLNEVVDYDADFADELATIRSPRGREGSDSIKHIMGSNAFPYPKPPTLIRHLVDQSTNPDDIVLDFYAGSGTTGQAVLQLNQNDGGKRQFILVSSTEKTDKEPEKNVCRDVCAQRLRRVIEGYSVGKQNVAGLGGSFAYLQAVKIAQSHLQTDIRHDQIWFALQLLTFDAVEPFDADKTIHCVETDQHRMLYLQQSTPDIIEQANALLQGDTKPATLYTWQRNGVMQRIPFEHVTVEQIPDYLIERFAKGQQ</sequence>
<organism evidence="8 9">
    <name type="scientific">Candidatus Thiothrix anitrata</name>
    <dbReference type="NCBI Taxonomy" id="2823902"/>
    <lineage>
        <taxon>Bacteria</taxon>
        <taxon>Pseudomonadati</taxon>
        <taxon>Pseudomonadota</taxon>
        <taxon>Gammaproteobacteria</taxon>
        <taxon>Thiotrichales</taxon>
        <taxon>Thiotrichaceae</taxon>
        <taxon>Thiothrix</taxon>
    </lineage>
</organism>
<dbReference type="Gene3D" id="3.40.50.150">
    <property type="entry name" value="Vaccinia Virus protein VP39"/>
    <property type="match status" value="1"/>
</dbReference>
<keyword evidence="4" id="KW-0808">Transferase</keyword>
<evidence type="ECO:0000313" key="9">
    <source>
        <dbReference type="Proteomes" id="UP000672027"/>
    </source>
</evidence>
<gene>
    <name evidence="8" type="ORF">J8380_10470</name>
</gene>
<evidence type="ECO:0000256" key="6">
    <source>
        <dbReference type="ARBA" id="ARBA00047942"/>
    </source>
</evidence>
<evidence type="ECO:0000256" key="1">
    <source>
        <dbReference type="ARBA" id="ARBA00006594"/>
    </source>
</evidence>
<dbReference type="SUPFAM" id="SSF53335">
    <property type="entry name" value="S-adenosyl-L-methionine-dependent methyltransferases"/>
    <property type="match status" value="1"/>
</dbReference>
<evidence type="ECO:0000256" key="3">
    <source>
        <dbReference type="ARBA" id="ARBA00022603"/>
    </source>
</evidence>
<dbReference type="InterPro" id="IPR002052">
    <property type="entry name" value="DNA_methylase_N6_adenine_CS"/>
</dbReference>
<name>A0ABX7X9B8_9GAMM</name>
<evidence type="ECO:0000313" key="8">
    <source>
        <dbReference type="EMBL" id="QTR51810.1"/>
    </source>
</evidence>
<dbReference type="PROSITE" id="PS00092">
    <property type="entry name" value="N6_MTASE"/>
    <property type="match status" value="1"/>
</dbReference>
<dbReference type="InterPro" id="IPR002295">
    <property type="entry name" value="N4/N6-MTase_EcoPI_Mod-like"/>
</dbReference>
<evidence type="ECO:0000256" key="2">
    <source>
        <dbReference type="ARBA" id="ARBA00011900"/>
    </source>
</evidence>
<dbReference type="Pfam" id="PF01555">
    <property type="entry name" value="N6_N4_Mtase"/>
    <property type="match status" value="1"/>
</dbReference>
<evidence type="ECO:0000256" key="5">
    <source>
        <dbReference type="ARBA" id="ARBA00022691"/>
    </source>
</evidence>
<comment type="similarity">
    <text evidence="1">Belongs to the N(4)/N(6)-methyltransferase family.</text>
</comment>
<evidence type="ECO:0000256" key="4">
    <source>
        <dbReference type="ARBA" id="ARBA00022679"/>
    </source>
</evidence>
<dbReference type="InterPro" id="IPR002941">
    <property type="entry name" value="DNA_methylase_N4/N6"/>
</dbReference>
<keyword evidence="9" id="KW-1185">Reference proteome</keyword>
<dbReference type="InterPro" id="IPR029063">
    <property type="entry name" value="SAM-dependent_MTases_sf"/>
</dbReference>
<comment type="catalytic activity">
    <reaction evidence="6">
        <text>a 2'-deoxyadenosine in DNA + S-adenosyl-L-methionine = an N(6)-methyl-2'-deoxyadenosine in DNA + S-adenosyl-L-homocysteine + H(+)</text>
        <dbReference type="Rhea" id="RHEA:15197"/>
        <dbReference type="Rhea" id="RHEA-COMP:12418"/>
        <dbReference type="Rhea" id="RHEA-COMP:12419"/>
        <dbReference type="ChEBI" id="CHEBI:15378"/>
        <dbReference type="ChEBI" id="CHEBI:57856"/>
        <dbReference type="ChEBI" id="CHEBI:59789"/>
        <dbReference type="ChEBI" id="CHEBI:90615"/>
        <dbReference type="ChEBI" id="CHEBI:90616"/>
        <dbReference type="EC" id="2.1.1.72"/>
    </reaction>
</comment>
<keyword evidence="5" id="KW-0949">S-adenosyl-L-methionine</keyword>
<dbReference type="EC" id="2.1.1.72" evidence="2"/>
<feature type="domain" description="DNA methylase N-4/N-6" evidence="7">
    <location>
        <begin position="7"/>
        <end position="372"/>
    </location>
</feature>
<dbReference type="PRINTS" id="PR00506">
    <property type="entry name" value="D21N6MTFRASE"/>
</dbReference>
<protein>
    <recommendedName>
        <fullName evidence="2">site-specific DNA-methyltransferase (adenine-specific)</fullName>
        <ecNumber evidence="2">2.1.1.72</ecNumber>
    </recommendedName>
</protein>
<dbReference type="Proteomes" id="UP000672027">
    <property type="component" value="Chromosome"/>
</dbReference>
<evidence type="ECO:0000259" key="7">
    <source>
        <dbReference type="Pfam" id="PF01555"/>
    </source>
</evidence>
<keyword evidence="3" id="KW-0489">Methyltransferase</keyword>
<dbReference type="EMBL" id="CP072800">
    <property type="protein sequence ID" value="QTR51810.1"/>
    <property type="molecule type" value="Genomic_DNA"/>
</dbReference>
<proteinExistence type="inferred from homology"/>
<reference evidence="8 9" key="1">
    <citation type="submission" date="2021-04" db="EMBL/GenBank/DDBJ databases">
        <title>Genomics, taxonomy and metabolism of representatives of sulfur bacteria of the genus Thiothrix: Thiothrix fructosivorans QT, Thiothrix unzii A1T and three new species, Thiothrix subterranea sp. nov., Thiothrix litoralis sp. nov. and 'Candidatus Thiothrix anitrata' sp. nov.</title>
        <authorList>
            <person name="Ravin N.V."/>
            <person name="Smolyakov D."/>
            <person name="Rudenko T.S."/>
            <person name="Mardanov A.V."/>
            <person name="Beletsky A.V."/>
            <person name="Markov N.D."/>
            <person name="Fomenkov A.I."/>
            <person name="Roberts R.J."/>
            <person name="Karnachuk O.V."/>
            <person name="Novikov A."/>
            <person name="Grabovich M.Y."/>
        </authorList>
    </citation>
    <scope>NUCLEOTIDE SEQUENCE [LARGE SCALE GENOMIC DNA]</scope>
    <source>
        <strain evidence="8 9">A52</strain>
    </source>
</reference>
<accession>A0ABX7X9B8</accession>